<keyword evidence="2" id="KW-0238">DNA-binding</keyword>
<dbReference type="Pfam" id="PF12833">
    <property type="entry name" value="HTH_18"/>
    <property type="match status" value="1"/>
</dbReference>
<gene>
    <name evidence="5" type="ORF">ATO10_14904</name>
</gene>
<name>A0A058ZI89_9RHOB</name>
<keyword evidence="1" id="KW-0805">Transcription regulation</keyword>
<protein>
    <submittedName>
        <fullName evidence="5">AraC family transcriptional regulator</fullName>
    </submittedName>
</protein>
<accession>A0A058ZI89</accession>
<dbReference type="InterPro" id="IPR050204">
    <property type="entry name" value="AraC_XylS_family_regulators"/>
</dbReference>
<keyword evidence="6" id="KW-1185">Reference proteome</keyword>
<dbReference type="eggNOG" id="COG2207">
    <property type="taxonomic scope" value="Bacteria"/>
</dbReference>
<dbReference type="SMART" id="SM00342">
    <property type="entry name" value="HTH_ARAC"/>
    <property type="match status" value="1"/>
</dbReference>
<dbReference type="RefSeq" id="WP_035253121.1">
    <property type="nucleotide sequence ID" value="NZ_AQQY01000013.1"/>
</dbReference>
<organism evidence="5 6">
    <name type="scientific">Actibacterium atlanticum</name>
    <dbReference type="NCBI Taxonomy" id="1461693"/>
    <lineage>
        <taxon>Bacteria</taxon>
        <taxon>Pseudomonadati</taxon>
        <taxon>Pseudomonadota</taxon>
        <taxon>Alphaproteobacteria</taxon>
        <taxon>Rhodobacterales</taxon>
        <taxon>Roseobacteraceae</taxon>
        <taxon>Actibacterium</taxon>
    </lineage>
</organism>
<evidence type="ECO:0000256" key="3">
    <source>
        <dbReference type="ARBA" id="ARBA00023163"/>
    </source>
</evidence>
<feature type="domain" description="HTH araC/xylS-type" evidence="4">
    <location>
        <begin position="145"/>
        <end position="242"/>
    </location>
</feature>
<dbReference type="Gene3D" id="1.10.10.60">
    <property type="entry name" value="Homeodomain-like"/>
    <property type="match status" value="1"/>
</dbReference>
<sequence>MSDADRLTTLIQRFQLNVRPAGAGDADIAVVAADDQPCRILFSPGGGVEGAGAQVVFAAKVDWASDMNPLVQSLPRLTSYDLADDPDAQALVAVLRNEVAADRCGAGSVLNRLCEVLLVRLLRHLMQSGVAETGLLAGLADPRLSRAIVAMHDRPQHDWDACALAQEAGLSLSRFTELFSATVGESPMAYLRRWRLILARQDLARGVRIGTVARRYGYSSPEGFSRAFRRQFNEAPIQLRFA</sequence>
<dbReference type="GO" id="GO:0043565">
    <property type="term" value="F:sequence-specific DNA binding"/>
    <property type="evidence" value="ECO:0007669"/>
    <property type="project" value="InterPro"/>
</dbReference>
<evidence type="ECO:0000313" key="5">
    <source>
        <dbReference type="EMBL" id="KCV80950.1"/>
    </source>
</evidence>
<evidence type="ECO:0000313" key="6">
    <source>
        <dbReference type="Proteomes" id="UP000024836"/>
    </source>
</evidence>
<comment type="caution">
    <text evidence="5">The sequence shown here is derived from an EMBL/GenBank/DDBJ whole genome shotgun (WGS) entry which is preliminary data.</text>
</comment>
<dbReference type="InterPro" id="IPR032783">
    <property type="entry name" value="AraC_lig"/>
</dbReference>
<dbReference type="GO" id="GO:0003700">
    <property type="term" value="F:DNA-binding transcription factor activity"/>
    <property type="evidence" value="ECO:0007669"/>
    <property type="project" value="InterPro"/>
</dbReference>
<dbReference type="PANTHER" id="PTHR46796:SF7">
    <property type="entry name" value="ARAC FAMILY TRANSCRIPTIONAL REGULATOR"/>
    <property type="match status" value="1"/>
</dbReference>
<evidence type="ECO:0000256" key="1">
    <source>
        <dbReference type="ARBA" id="ARBA00023015"/>
    </source>
</evidence>
<dbReference type="InterPro" id="IPR018062">
    <property type="entry name" value="HTH_AraC-typ_CS"/>
</dbReference>
<keyword evidence="3" id="KW-0804">Transcription</keyword>
<dbReference type="InterPro" id="IPR018060">
    <property type="entry name" value="HTH_AraC"/>
</dbReference>
<reference evidence="5 6" key="1">
    <citation type="submission" date="2013-04" db="EMBL/GenBank/DDBJ databases">
        <title>Shimia sp. 22II-S11-Z10 Genome Sequencing.</title>
        <authorList>
            <person name="Lai Q."/>
            <person name="Li G."/>
            <person name="Shao Z."/>
        </authorList>
    </citation>
    <scope>NUCLEOTIDE SEQUENCE [LARGE SCALE GENOMIC DNA]</scope>
    <source>
        <strain evidence="6">22II-S11-Z10</strain>
    </source>
</reference>
<dbReference type="Pfam" id="PF12852">
    <property type="entry name" value="Cupin_6"/>
    <property type="match status" value="1"/>
</dbReference>
<dbReference type="PROSITE" id="PS01124">
    <property type="entry name" value="HTH_ARAC_FAMILY_2"/>
    <property type="match status" value="1"/>
</dbReference>
<dbReference type="PANTHER" id="PTHR46796">
    <property type="entry name" value="HTH-TYPE TRANSCRIPTIONAL ACTIVATOR RHAS-RELATED"/>
    <property type="match status" value="1"/>
</dbReference>
<dbReference type="AlphaFoldDB" id="A0A058ZI89"/>
<dbReference type="EMBL" id="AQQY01000013">
    <property type="protein sequence ID" value="KCV80950.1"/>
    <property type="molecule type" value="Genomic_DNA"/>
</dbReference>
<dbReference type="Proteomes" id="UP000024836">
    <property type="component" value="Unassembled WGS sequence"/>
</dbReference>
<dbReference type="InterPro" id="IPR009057">
    <property type="entry name" value="Homeodomain-like_sf"/>
</dbReference>
<evidence type="ECO:0000259" key="4">
    <source>
        <dbReference type="PROSITE" id="PS01124"/>
    </source>
</evidence>
<dbReference type="PATRIC" id="fig|1461693.3.peg.3008"/>
<proteinExistence type="predicted"/>
<dbReference type="STRING" id="1461693.ATO10_14904"/>
<dbReference type="OrthoDB" id="9783876at2"/>
<evidence type="ECO:0000256" key="2">
    <source>
        <dbReference type="ARBA" id="ARBA00023125"/>
    </source>
</evidence>
<dbReference type="PROSITE" id="PS00041">
    <property type="entry name" value="HTH_ARAC_FAMILY_1"/>
    <property type="match status" value="1"/>
</dbReference>
<dbReference type="SUPFAM" id="SSF46689">
    <property type="entry name" value="Homeodomain-like"/>
    <property type="match status" value="2"/>
</dbReference>